<accession>A0A7W4UEQ8</accession>
<feature type="transmembrane region" description="Helical" evidence="12">
    <location>
        <begin position="92"/>
        <end position="114"/>
    </location>
</feature>
<dbReference type="GO" id="GO:0022857">
    <property type="term" value="F:transmembrane transporter activity"/>
    <property type="evidence" value="ECO:0007669"/>
    <property type="project" value="InterPro"/>
</dbReference>
<feature type="compositionally biased region" description="Low complexity" evidence="11">
    <location>
        <begin position="434"/>
        <end position="446"/>
    </location>
</feature>
<feature type="region of interest" description="Disordered" evidence="11">
    <location>
        <begin position="405"/>
        <end position="455"/>
    </location>
</feature>
<evidence type="ECO:0000256" key="7">
    <source>
        <dbReference type="ARBA" id="ARBA00022989"/>
    </source>
</evidence>
<comment type="caution">
    <text evidence="13">The sequence shown here is derived from an EMBL/GenBank/DDBJ whole genome shotgun (WGS) entry which is preliminary data.</text>
</comment>
<evidence type="ECO:0000256" key="5">
    <source>
        <dbReference type="ARBA" id="ARBA00022597"/>
    </source>
</evidence>
<dbReference type="Proteomes" id="UP000518206">
    <property type="component" value="Unassembled WGS sequence"/>
</dbReference>
<dbReference type="InterPro" id="IPR001851">
    <property type="entry name" value="ABC_transp_permease"/>
</dbReference>
<feature type="transmembrane region" description="Helical" evidence="12">
    <location>
        <begin position="286"/>
        <end position="305"/>
    </location>
</feature>
<evidence type="ECO:0000256" key="3">
    <source>
        <dbReference type="ARBA" id="ARBA00022475"/>
    </source>
</evidence>
<keyword evidence="6 12" id="KW-0812">Transmembrane</keyword>
<evidence type="ECO:0000256" key="4">
    <source>
        <dbReference type="ARBA" id="ARBA00022519"/>
    </source>
</evidence>
<feature type="transmembrane region" description="Helical" evidence="12">
    <location>
        <begin position="211"/>
        <end position="230"/>
    </location>
</feature>
<feature type="transmembrane region" description="Helical" evidence="12">
    <location>
        <begin position="51"/>
        <end position="72"/>
    </location>
</feature>
<dbReference type="CDD" id="cd06579">
    <property type="entry name" value="TM_PBP1_transp_AraH_like"/>
    <property type="match status" value="1"/>
</dbReference>
<keyword evidence="2" id="KW-0813">Transport</keyword>
<dbReference type="PANTHER" id="PTHR32196">
    <property type="entry name" value="ABC TRANSPORTER PERMEASE PROTEIN YPHD-RELATED-RELATED"/>
    <property type="match status" value="1"/>
</dbReference>
<evidence type="ECO:0000256" key="1">
    <source>
        <dbReference type="ARBA" id="ARBA00004651"/>
    </source>
</evidence>
<gene>
    <name evidence="13" type="ORF">FHR80_001703</name>
</gene>
<protein>
    <recommendedName>
        <fullName evidence="10">Xylose transport system permease protein XylH</fullName>
    </recommendedName>
</protein>
<evidence type="ECO:0000256" key="2">
    <source>
        <dbReference type="ARBA" id="ARBA00022448"/>
    </source>
</evidence>
<dbReference type="Pfam" id="PF02653">
    <property type="entry name" value="BPD_transp_2"/>
    <property type="match status" value="1"/>
</dbReference>
<keyword evidence="8 12" id="KW-0472">Membrane</keyword>
<feature type="transmembrane region" description="Helical" evidence="12">
    <location>
        <begin position="121"/>
        <end position="141"/>
    </location>
</feature>
<keyword evidence="7 12" id="KW-1133">Transmembrane helix</keyword>
<evidence type="ECO:0000256" key="8">
    <source>
        <dbReference type="ARBA" id="ARBA00023136"/>
    </source>
</evidence>
<keyword evidence="4" id="KW-0997">Cell inner membrane</keyword>
<feature type="transmembrane region" description="Helical" evidence="12">
    <location>
        <begin position="12"/>
        <end position="31"/>
    </location>
</feature>
<dbReference type="AlphaFoldDB" id="A0A7W4UEQ8"/>
<evidence type="ECO:0000256" key="10">
    <source>
        <dbReference type="ARBA" id="ARBA00035686"/>
    </source>
</evidence>
<comment type="subcellular location">
    <subcellularLocation>
        <location evidence="1">Cell membrane</location>
        <topology evidence="1">Multi-pass membrane protein</topology>
    </subcellularLocation>
</comment>
<dbReference type="PANTHER" id="PTHR32196:SF32">
    <property type="entry name" value="XYLOSE TRANSPORT SYSTEM PERMEASE PROTEIN XYLH"/>
    <property type="match status" value="1"/>
</dbReference>
<feature type="transmembrane region" description="Helical" evidence="12">
    <location>
        <begin position="325"/>
        <end position="354"/>
    </location>
</feature>
<evidence type="ECO:0000256" key="9">
    <source>
        <dbReference type="ARBA" id="ARBA00035611"/>
    </source>
</evidence>
<evidence type="ECO:0000313" key="14">
    <source>
        <dbReference type="Proteomes" id="UP000518206"/>
    </source>
</evidence>
<sequence>MTSLKQVLGGDYRQFTMVFALIALLVGFNIASDGRMLTPSNFQNLLSGNAYVLILAIGMVMVIVIGQIDLSVGSVAGVVGMVVALTSRDWGIPWWAATLLGLACGVLIGMWHGFWLAKIGIPGFITTLAGMMIFRGVVIWMSQSISVPVPDELRVLGSGYLPEWGPAFTQMNNSTLLLGLLGIAAFAWGELRKHRRLVASGEEESVPVWPVLIRVLLVAAVIGYVTWLFGSGRPGTSFPVPGLILVALVIVYHTITQRTTFGRHIYAVGGNRAAAALSGVDTKRTYFLVMTNMSFLAALAGIMFVGRATSAGPSDGTAWELDAIAAVFIGGAAVSGGIGTVLASMVGGLVMAVLNSGLMLMGVGADRTQVIKGLVLLAAVAFDVYNKEQGRPSITGLLFGKKNAPGPSLPEAPTSPAEPAGVGPVMPDLGTGDASAPAAGAEPVAPVRTRTRGPA</sequence>
<evidence type="ECO:0000256" key="6">
    <source>
        <dbReference type="ARBA" id="ARBA00022692"/>
    </source>
</evidence>
<keyword evidence="5 13" id="KW-0762">Sugar transport</keyword>
<proteinExistence type="predicted"/>
<reference evidence="13 14" key="2">
    <citation type="submission" date="2020-08" db="EMBL/GenBank/DDBJ databases">
        <authorList>
            <person name="Partida-Martinez L."/>
            <person name="Huntemann M."/>
            <person name="Clum A."/>
            <person name="Wang J."/>
            <person name="Palaniappan K."/>
            <person name="Ritter S."/>
            <person name="Chen I.-M."/>
            <person name="Stamatis D."/>
            <person name="Reddy T."/>
            <person name="O'Malley R."/>
            <person name="Daum C."/>
            <person name="Shapiro N."/>
            <person name="Ivanova N."/>
            <person name="Kyrpides N."/>
            <person name="Woyke T."/>
        </authorList>
    </citation>
    <scope>NUCLEOTIDE SEQUENCE [LARGE SCALE GENOMIC DNA]</scope>
    <source>
        <strain evidence="13 14">RAS26</strain>
    </source>
</reference>
<evidence type="ECO:0000313" key="13">
    <source>
        <dbReference type="EMBL" id="MBB2922791.1"/>
    </source>
</evidence>
<organism evidence="13 14">
    <name type="scientific">Cellulomonas cellasea</name>
    <dbReference type="NCBI Taxonomy" id="43670"/>
    <lineage>
        <taxon>Bacteria</taxon>
        <taxon>Bacillati</taxon>
        <taxon>Actinomycetota</taxon>
        <taxon>Actinomycetes</taxon>
        <taxon>Micrococcales</taxon>
        <taxon>Cellulomonadaceae</taxon>
        <taxon>Cellulomonas</taxon>
    </lineage>
</organism>
<name>A0A7W4UEQ8_9CELL</name>
<evidence type="ECO:0000256" key="12">
    <source>
        <dbReference type="SAM" id="Phobius"/>
    </source>
</evidence>
<evidence type="ECO:0000256" key="11">
    <source>
        <dbReference type="SAM" id="MobiDB-lite"/>
    </source>
</evidence>
<dbReference type="RefSeq" id="WP_183295646.1">
    <property type="nucleotide sequence ID" value="NZ_JACHVX010000002.1"/>
</dbReference>
<feature type="transmembrane region" description="Helical" evidence="12">
    <location>
        <begin position="236"/>
        <end position="255"/>
    </location>
</feature>
<dbReference type="EMBL" id="JACHVX010000002">
    <property type="protein sequence ID" value="MBB2922791.1"/>
    <property type="molecule type" value="Genomic_DNA"/>
</dbReference>
<dbReference type="GO" id="GO:0005886">
    <property type="term" value="C:plasma membrane"/>
    <property type="evidence" value="ECO:0007669"/>
    <property type="project" value="UniProtKB-SubCell"/>
</dbReference>
<feature type="transmembrane region" description="Helical" evidence="12">
    <location>
        <begin position="174"/>
        <end position="191"/>
    </location>
</feature>
<keyword evidence="3" id="KW-1003">Cell membrane</keyword>
<reference evidence="13 14" key="1">
    <citation type="submission" date="2020-08" db="EMBL/GenBank/DDBJ databases">
        <title>The Agave Microbiome: Exploring the role of microbial communities in plant adaptations to desert environments.</title>
        <authorList>
            <person name="Partida-Martinez L.P."/>
        </authorList>
    </citation>
    <scope>NUCLEOTIDE SEQUENCE [LARGE SCALE GENOMIC DNA]</scope>
    <source>
        <strain evidence="13 14">RAS26</strain>
    </source>
</reference>
<comment type="function">
    <text evidence="9">Part of the binding-protein-dependent transport system for D-xylose. Probably responsible for the translocation of the substrate across the membrane.</text>
</comment>